<protein>
    <recommendedName>
        <fullName evidence="8">TerC family protein</fullName>
    </recommendedName>
</protein>
<evidence type="ECO:0000313" key="7">
    <source>
        <dbReference type="EMBL" id="GAG48203.1"/>
    </source>
</evidence>
<dbReference type="InterPro" id="IPR005496">
    <property type="entry name" value="Integral_membrane_TerC"/>
</dbReference>
<name>X0YHX2_9ZZZZ</name>
<organism evidence="7">
    <name type="scientific">marine sediment metagenome</name>
    <dbReference type="NCBI Taxonomy" id="412755"/>
    <lineage>
        <taxon>unclassified sequences</taxon>
        <taxon>metagenomes</taxon>
        <taxon>ecological metagenomes</taxon>
    </lineage>
</organism>
<reference evidence="7" key="1">
    <citation type="journal article" date="2014" name="Front. Microbiol.">
        <title>High frequency of phylogenetically diverse reductive dehalogenase-homologous genes in deep subseafloor sedimentary metagenomes.</title>
        <authorList>
            <person name="Kawai M."/>
            <person name="Futagami T."/>
            <person name="Toyoda A."/>
            <person name="Takaki Y."/>
            <person name="Nishi S."/>
            <person name="Hori S."/>
            <person name="Arai W."/>
            <person name="Tsubouchi T."/>
            <person name="Morono Y."/>
            <person name="Uchiyama I."/>
            <person name="Ito T."/>
            <person name="Fujiyama A."/>
            <person name="Inagaki F."/>
            <person name="Takami H."/>
        </authorList>
    </citation>
    <scope>NUCLEOTIDE SEQUENCE</scope>
    <source>
        <strain evidence="7">Expedition CK06-06</strain>
    </source>
</reference>
<dbReference type="PANTHER" id="PTHR30238">
    <property type="entry name" value="MEMBRANE BOUND PREDICTED REDOX MODULATOR"/>
    <property type="match status" value="1"/>
</dbReference>
<dbReference type="Pfam" id="PF03741">
    <property type="entry name" value="TerC"/>
    <property type="match status" value="1"/>
</dbReference>
<keyword evidence="4 6" id="KW-0472">Membrane</keyword>
<dbReference type="AlphaFoldDB" id="X0YHX2"/>
<keyword evidence="2 6" id="KW-0812">Transmembrane</keyword>
<dbReference type="GO" id="GO:0016020">
    <property type="term" value="C:membrane"/>
    <property type="evidence" value="ECO:0007669"/>
    <property type="project" value="UniProtKB-SubCell"/>
</dbReference>
<sequence length="148" mass="15630">FVRQAGKLLVTPLLLVLIVIETTDVVFAVDSVPAVIAITQDPFIVYTSNVFAILGLRALYFLLAGVMRQFRYLKVGLSVVLCFIGVKMMLADIYKLPTYMALGAIAAILGAAIVASLIAARREEQAGAAAIPGVSEGTGHPPDADAEP</sequence>
<evidence type="ECO:0000256" key="5">
    <source>
        <dbReference type="SAM" id="MobiDB-lite"/>
    </source>
</evidence>
<gene>
    <name evidence="7" type="ORF">S01H1_80506</name>
</gene>
<feature type="non-terminal residue" evidence="7">
    <location>
        <position position="1"/>
    </location>
</feature>
<accession>X0YHX2</accession>
<feature type="region of interest" description="Disordered" evidence="5">
    <location>
        <begin position="129"/>
        <end position="148"/>
    </location>
</feature>
<comment type="subcellular location">
    <subcellularLocation>
        <location evidence="1">Membrane</location>
        <topology evidence="1">Multi-pass membrane protein</topology>
    </subcellularLocation>
</comment>
<evidence type="ECO:0000256" key="3">
    <source>
        <dbReference type="ARBA" id="ARBA00022989"/>
    </source>
</evidence>
<evidence type="ECO:0000256" key="4">
    <source>
        <dbReference type="ARBA" id="ARBA00023136"/>
    </source>
</evidence>
<dbReference type="EMBL" id="BARS01054373">
    <property type="protein sequence ID" value="GAG48203.1"/>
    <property type="molecule type" value="Genomic_DNA"/>
</dbReference>
<evidence type="ECO:0000256" key="2">
    <source>
        <dbReference type="ARBA" id="ARBA00022692"/>
    </source>
</evidence>
<feature type="transmembrane region" description="Helical" evidence="6">
    <location>
        <begin position="100"/>
        <end position="120"/>
    </location>
</feature>
<feature type="transmembrane region" description="Helical" evidence="6">
    <location>
        <begin position="75"/>
        <end position="94"/>
    </location>
</feature>
<keyword evidence="3 6" id="KW-1133">Transmembrane helix</keyword>
<evidence type="ECO:0000256" key="6">
    <source>
        <dbReference type="SAM" id="Phobius"/>
    </source>
</evidence>
<evidence type="ECO:0000256" key="1">
    <source>
        <dbReference type="ARBA" id="ARBA00004141"/>
    </source>
</evidence>
<dbReference type="PANTHER" id="PTHR30238:SF0">
    <property type="entry name" value="THYLAKOID MEMBRANE PROTEIN TERC, CHLOROPLASTIC"/>
    <property type="match status" value="1"/>
</dbReference>
<proteinExistence type="predicted"/>
<evidence type="ECO:0008006" key="8">
    <source>
        <dbReference type="Google" id="ProtNLM"/>
    </source>
</evidence>
<comment type="caution">
    <text evidence="7">The sequence shown here is derived from an EMBL/GenBank/DDBJ whole genome shotgun (WGS) entry which is preliminary data.</text>
</comment>
<feature type="transmembrane region" description="Helical" evidence="6">
    <location>
        <begin position="44"/>
        <end position="63"/>
    </location>
</feature>